<dbReference type="KEGG" id="sqz:FQU76_29065"/>
<sequence>MRGRRQLNYRDAVAILTGDSAGLAAADRALGGVLSVATGGVSDAVLNLLDAQGRVLRLGRDLTAGLRGGLTEADRATRTDRITAAHTVLTITAWFEALDETELPFRLQDLELTGREQVAITGDGGVPGRDFFGTLLDFPVTPPAPHLPYEANLGLIRTRYMGFGNSLANFVRGLALYEQLDDSARTWVSRVDPSLISRALDRYEELYAQLAQDVPEFGFWSGQIDHQATRGILRRSLSGIETALTGLSAAAAPRHAAAALVTGYHAALTRPILSEGNAPAGVTLPSLAEGYIDPLFRLREVVPGASGPADEDWWSETGVRSDLTECLAGLLTQPEYTRTPLVVLGQPGAGKSVLTKILAARLPSAGYLPVRILLREVPTDVDVQDQIEYAIRAATGERVTWPELVRAAGDAVPVLLFDGYDELLQATGVSQSDFLTRVTRFQQREADQGRPVYATVTSRTAVADRPRYPEGTVALRLEPFSAPQVELWLEWWNRINAGYLAGRGLNPLPAGVAVRHGELASQPLLLLMLALYDGTDNALQRATGDGVAFDEAALYEELLTSFATREVLKSAPGIGARALADRAEQELQRLSLISFGMLNRRRQWITAQEAETDLAALLGRATATGDDFQAPLSQGEIALGRFFFVQRAQAYRDTERLATYEFLHATFGEYLVARLAVQLLEGLLGHRPALAVGRTRVDDDLVYVLLSYATLASRQLLRFAAARIDRIAAPDRARLGELLLTVLADHRTRTEHRYADYRPETRATSSRHGLYSANIVLLAVHVTGRLRGRELFPDADKPEALWHRRVLLWRAAFREGEWTDFAMALRIRETWHGDRQDLEIEPAYGSAPDWRSVDVHWLFNRRCGRDREGQTLGFIRSRPEQIRHKMLVSGGAGDAIVLHAADPYFEVFPEAVTMFIATADGAAVSAAHALTRLLLGGLEGDTELAAEYERIAGFLEPGSGLPTVARGRIRALVLRQLELDVTRLPAPTVYRLTSLDDVQSCRVLLRGLERPGGEGEFRSRLRDILELFAQHDPDQLLNFCEEPQGPKARALLRDVLTRKLRAGLLSSYQAGSAESIRGRAERFIQG</sequence>
<dbReference type="SUPFAM" id="SSF52540">
    <property type="entry name" value="P-loop containing nucleoside triphosphate hydrolases"/>
    <property type="match status" value="1"/>
</dbReference>
<dbReference type="InterPro" id="IPR054567">
    <property type="entry name" value="NNH7"/>
</dbReference>
<dbReference type="EMBL" id="CP042266">
    <property type="protein sequence ID" value="QDY79919.1"/>
    <property type="molecule type" value="Genomic_DNA"/>
</dbReference>
<evidence type="ECO:0000313" key="3">
    <source>
        <dbReference type="Proteomes" id="UP000320580"/>
    </source>
</evidence>
<organism evidence="2 3">
    <name type="scientific">Streptomyces qinzhouensis</name>
    <dbReference type="NCBI Taxonomy" id="2599401"/>
    <lineage>
        <taxon>Bacteria</taxon>
        <taxon>Bacillati</taxon>
        <taxon>Actinomycetota</taxon>
        <taxon>Actinomycetes</taxon>
        <taxon>Kitasatosporales</taxon>
        <taxon>Streptomycetaceae</taxon>
        <taxon>Streptomyces</taxon>
    </lineage>
</organism>
<protein>
    <recommendedName>
        <fullName evidence="1">NACHT N-terminal Helical domain-containing protein</fullName>
    </recommendedName>
</protein>
<dbReference type="OrthoDB" id="419933at2"/>
<evidence type="ECO:0000259" key="1">
    <source>
        <dbReference type="Pfam" id="PF22738"/>
    </source>
</evidence>
<dbReference type="AlphaFoldDB" id="A0A5B8IQN2"/>
<dbReference type="RefSeq" id="WP_146483235.1">
    <property type="nucleotide sequence ID" value="NZ_CP042266.1"/>
</dbReference>
<dbReference type="Pfam" id="PF22738">
    <property type="entry name" value="NNH7"/>
    <property type="match status" value="1"/>
</dbReference>
<keyword evidence="3" id="KW-1185">Reference proteome</keyword>
<reference evidence="2 3" key="1">
    <citation type="submission" date="2019-07" db="EMBL/GenBank/DDBJ databases">
        <authorList>
            <person name="Zhu P."/>
        </authorList>
    </citation>
    <scope>NUCLEOTIDE SEQUENCE [LARGE SCALE GENOMIC DNA]</scope>
    <source>
        <strain evidence="2 3">SSL-25</strain>
    </source>
</reference>
<name>A0A5B8IQN2_9ACTN</name>
<accession>A0A5B8IQN2</accession>
<gene>
    <name evidence="2" type="ORF">FQU76_29065</name>
</gene>
<feature type="domain" description="NACHT N-terminal Helical" evidence="1">
    <location>
        <begin position="4"/>
        <end position="224"/>
    </location>
</feature>
<evidence type="ECO:0000313" key="2">
    <source>
        <dbReference type="EMBL" id="QDY79919.1"/>
    </source>
</evidence>
<dbReference type="Proteomes" id="UP000320580">
    <property type="component" value="Chromosome"/>
</dbReference>
<dbReference type="InterPro" id="IPR027417">
    <property type="entry name" value="P-loop_NTPase"/>
</dbReference>
<proteinExistence type="predicted"/>